<dbReference type="Proteomes" id="UP000298781">
    <property type="component" value="Chromosome"/>
</dbReference>
<dbReference type="OrthoDB" id="109999at2"/>
<sequence length="447" mass="46628">MKLRAFVPGAFRASASPGQPQPSDPDLVRDAEAIRRGLYGNQPAATLAPNRGTLDLAFLDAADRAEAIFEVAAPDAPGLVFIGAMTDARRHLDHAGASATVSAGGCGGDFRQAFLACVGEMAERVSQRSPHQSRRIEAGSAAPLGEILTPRDIAALDQLLGDGTSGSQADASLPAHALTRGAATALPAALCLHPIDDAGAVSPAHIGIGCASGPDPEFAMRAGLLEWVERDAAALWWMAGRAPRQVPLETLEEAGLLSLIPHVRQGLATRRSWLLDITSDLEIPCVASVSFDADGGGFVHGSAARPTLAAAARAAFLEMCQIEVARHLIALKMSTVGAERLGAADKAHQARFAVVDAERWSILQPSLAPAPRRPIEASSGDLAAVVEHLARADLQCLAVDLTVAEIGIPVFKTFVPGLQPLPSAIRTSRLADAERRASLPAIPVPLF</sequence>
<evidence type="ECO:0000259" key="1">
    <source>
        <dbReference type="PROSITE" id="PS51664"/>
    </source>
</evidence>
<dbReference type="Pfam" id="PF02624">
    <property type="entry name" value="YcaO"/>
    <property type="match status" value="1"/>
</dbReference>
<evidence type="ECO:0000313" key="2">
    <source>
        <dbReference type="EMBL" id="QCI68535.1"/>
    </source>
</evidence>
<keyword evidence="3" id="KW-1185">Reference proteome</keyword>
<protein>
    <recommendedName>
        <fullName evidence="1">YcaO domain-containing protein</fullName>
    </recommendedName>
</protein>
<dbReference type="PANTHER" id="PTHR37809">
    <property type="entry name" value="RIBOSOMAL PROTEIN S12 METHYLTHIOTRANSFERASE ACCESSORY FACTOR YCAO"/>
    <property type="match status" value="1"/>
</dbReference>
<dbReference type="KEGG" id="pstg:E8M01_32485"/>
<proteinExistence type="predicted"/>
<evidence type="ECO:0000313" key="3">
    <source>
        <dbReference type="Proteomes" id="UP000298781"/>
    </source>
</evidence>
<reference evidence="2 3" key="1">
    <citation type="submission" date="2019-04" db="EMBL/GenBank/DDBJ databases">
        <title>Phreatobacter aquaticus sp. nov.</title>
        <authorList>
            <person name="Choi A."/>
        </authorList>
    </citation>
    <scope>NUCLEOTIDE SEQUENCE [LARGE SCALE GENOMIC DNA]</scope>
    <source>
        <strain evidence="2 3">KCTC 52518</strain>
    </source>
</reference>
<dbReference type="Gene3D" id="3.30.1330.230">
    <property type="match status" value="2"/>
</dbReference>
<dbReference type="EMBL" id="CP039690">
    <property type="protein sequence ID" value="QCI68535.1"/>
    <property type="molecule type" value="Genomic_DNA"/>
</dbReference>
<accession>A0A4D7BCX0</accession>
<organism evidence="2 3">
    <name type="scientific">Phreatobacter stygius</name>
    <dbReference type="NCBI Taxonomy" id="1940610"/>
    <lineage>
        <taxon>Bacteria</taxon>
        <taxon>Pseudomonadati</taxon>
        <taxon>Pseudomonadota</taxon>
        <taxon>Alphaproteobacteria</taxon>
        <taxon>Hyphomicrobiales</taxon>
        <taxon>Phreatobacteraceae</taxon>
        <taxon>Phreatobacter</taxon>
    </lineage>
</organism>
<name>A0A4D7BCX0_9HYPH</name>
<dbReference type="InterPro" id="IPR003776">
    <property type="entry name" value="YcaO-like_dom"/>
</dbReference>
<gene>
    <name evidence="2" type="ORF">E8M01_32485</name>
</gene>
<feature type="domain" description="YcaO" evidence="1">
    <location>
        <begin position="105"/>
        <end position="447"/>
    </location>
</feature>
<dbReference type="PROSITE" id="PS51664">
    <property type="entry name" value="YCAO"/>
    <property type="match status" value="1"/>
</dbReference>
<dbReference type="PANTHER" id="PTHR37809:SF1">
    <property type="entry name" value="RIBOSOMAL PROTEIN S12 METHYLTHIOTRANSFERASE ACCESSORY FACTOR YCAO"/>
    <property type="match status" value="1"/>
</dbReference>
<dbReference type="RefSeq" id="WP_136963954.1">
    <property type="nucleotide sequence ID" value="NZ_CP039690.1"/>
</dbReference>
<dbReference type="AlphaFoldDB" id="A0A4D7BCX0"/>